<dbReference type="CDD" id="cd06257">
    <property type="entry name" value="DnaJ"/>
    <property type="match status" value="1"/>
</dbReference>
<dbReference type="Pfam" id="PF12796">
    <property type="entry name" value="Ank_2"/>
    <property type="match status" value="1"/>
</dbReference>
<evidence type="ECO:0000256" key="2">
    <source>
        <dbReference type="ARBA" id="ARBA00023043"/>
    </source>
</evidence>
<accession>A0AAW0DS64</accession>
<evidence type="ECO:0000259" key="5">
    <source>
        <dbReference type="PROSITE" id="PS50076"/>
    </source>
</evidence>
<dbReference type="InterPro" id="IPR036770">
    <property type="entry name" value="Ankyrin_rpt-contain_sf"/>
</dbReference>
<evidence type="ECO:0000256" key="1">
    <source>
        <dbReference type="ARBA" id="ARBA00022737"/>
    </source>
</evidence>
<evidence type="ECO:0000256" key="4">
    <source>
        <dbReference type="SAM" id="MobiDB-lite"/>
    </source>
</evidence>
<gene>
    <name evidence="6" type="ORF">VNI00_003186</name>
</gene>
<keyword evidence="2 3" id="KW-0040">ANK repeat</keyword>
<feature type="domain" description="J" evidence="5">
    <location>
        <begin position="10"/>
        <end position="74"/>
    </location>
</feature>
<evidence type="ECO:0000256" key="3">
    <source>
        <dbReference type="PROSITE-ProRule" id="PRU00023"/>
    </source>
</evidence>
<keyword evidence="1" id="KW-0677">Repeat</keyword>
<dbReference type="Gene3D" id="1.25.40.20">
    <property type="entry name" value="Ankyrin repeat-containing domain"/>
    <property type="match status" value="1"/>
</dbReference>
<evidence type="ECO:0000313" key="6">
    <source>
        <dbReference type="EMBL" id="KAK7054723.1"/>
    </source>
</evidence>
<dbReference type="SMART" id="SM00271">
    <property type="entry name" value="DnaJ"/>
    <property type="match status" value="1"/>
</dbReference>
<evidence type="ECO:0000313" key="7">
    <source>
        <dbReference type="Proteomes" id="UP001383192"/>
    </source>
</evidence>
<dbReference type="InterPro" id="IPR001623">
    <property type="entry name" value="DnaJ_domain"/>
</dbReference>
<dbReference type="SUPFAM" id="SSF46565">
    <property type="entry name" value="Chaperone J-domain"/>
    <property type="match status" value="1"/>
</dbReference>
<organism evidence="6 7">
    <name type="scientific">Paramarasmius palmivorus</name>
    <dbReference type="NCBI Taxonomy" id="297713"/>
    <lineage>
        <taxon>Eukaryota</taxon>
        <taxon>Fungi</taxon>
        <taxon>Dikarya</taxon>
        <taxon>Basidiomycota</taxon>
        <taxon>Agaricomycotina</taxon>
        <taxon>Agaricomycetes</taxon>
        <taxon>Agaricomycetidae</taxon>
        <taxon>Agaricales</taxon>
        <taxon>Marasmiineae</taxon>
        <taxon>Marasmiaceae</taxon>
        <taxon>Paramarasmius</taxon>
    </lineage>
</organism>
<sequence>MNSRTISVRQAYSALGLQEGVTIDQVKSTYKQLALKTHPDKNPNDPNATAEFQKLGEAYNVLSKHLDTTYDDSDDDDYYDFEDELRDMFFRSLFEHLYSRNYGYRFSHTRFRQEYAPQYAPQYASEYPPRREESNAEFQERLKQSRAEQMQAEDRRKREAQFRRERAEEDRERERQAAEKRQKAKKESKKAQAESERQKAEMNARKQREKTQGTRSAVFQAARKGDIERVKKGVWEEDVDAAGGEVKPGYEEFVKSMPKDKRETLLHIASSRGDCQLVEWLDDHNADVEERDSHDRTPFHTAVYHGQMSVIKYFLERHPPDDSDDTKAIYTSPSTGSTLMLAVESKVPEVVQTVLDKGLCSTQEANEAWIWMTSAEGRATLTKKGSKSSASDQSQAYDRIMALLMQSGGFTPPSTPLTKEIAEIEVTVNCAQLFSPGLRRSVACPPSSWSFMIINQFATSKLNVRDVLAAEALKSETNGQCEPEQVTVYTHNRIAKLRVVAMFAVHI</sequence>
<feature type="compositionally biased region" description="Basic and acidic residues" evidence="4">
    <location>
        <begin position="128"/>
        <end position="181"/>
    </location>
</feature>
<feature type="compositionally biased region" description="Basic and acidic residues" evidence="4">
    <location>
        <begin position="189"/>
        <end position="212"/>
    </location>
</feature>
<dbReference type="InterPro" id="IPR002110">
    <property type="entry name" value="Ankyrin_rpt"/>
</dbReference>
<dbReference type="PROSITE" id="PS50297">
    <property type="entry name" value="ANK_REP_REGION"/>
    <property type="match status" value="2"/>
</dbReference>
<dbReference type="PROSITE" id="PS50076">
    <property type="entry name" value="DNAJ_2"/>
    <property type="match status" value="1"/>
</dbReference>
<feature type="repeat" description="ANK" evidence="3">
    <location>
        <begin position="261"/>
        <end position="293"/>
    </location>
</feature>
<dbReference type="SUPFAM" id="SSF48403">
    <property type="entry name" value="Ankyrin repeat"/>
    <property type="match status" value="1"/>
</dbReference>
<dbReference type="PANTHER" id="PTHR24198">
    <property type="entry name" value="ANKYRIN REPEAT AND PROTEIN KINASE DOMAIN-CONTAINING PROTEIN"/>
    <property type="match status" value="1"/>
</dbReference>
<feature type="repeat" description="ANK" evidence="3">
    <location>
        <begin position="294"/>
        <end position="326"/>
    </location>
</feature>
<dbReference type="Gene3D" id="1.10.287.110">
    <property type="entry name" value="DnaJ domain"/>
    <property type="match status" value="1"/>
</dbReference>
<proteinExistence type="predicted"/>
<dbReference type="AlphaFoldDB" id="A0AAW0DS64"/>
<feature type="region of interest" description="Disordered" evidence="4">
    <location>
        <begin position="124"/>
        <end position="220"/>
    </location>
</feature>
<protein>
    <recommendedName>
        <fullName evidence="5">J domain-containing protein</fullName>
    </recommendedName>
</protein>
<dbReference type="SMART" id="SM00248">
    <property type="entry name" value="ANK"/>
    <property type="match status" value="3"/>
</dbReference>
<dbReference type="Pfam" id="PF00226">
    <property type="entry name" value="DnaJ"/>
    <property type="match status" value="1"/>
</dbReference>
<dbReference type="Proteomes" id="UP001383192">
    <property type="component" value="Unassembled WGS sequence"/>
</dbReference>
<dbReference type="EMBL" id="JAYKXP010000008">
    <property type="protein sequence ID" value="KAK7054723.1"/>
    <property type="molecule type" value="Genomic_DNA"/>
</dbReference>
<dbReference type="PRINTS" id="PR00625">
    <property type="entry name" value="JDOMAIN"/>
</dbReference>
<reference evidence="6 7" key="1">
    <citation type="submission" date="2024-01" db="EMBL/GenBank/DDBJ databases">
        <title>A draft genome for a cacao thread blight-causing isolate of Paramarasmius palmivorus.</title>
        <authorList>
            <person name="Baruah I.K."/>
            <person name="Bukari Y."/>
            <person name="Amoako-Attah I."/>
            <person name="Meinhardt L.W."/>
            <person name="Bailey B.A."/>
            <person name="Cohen S.P."/>
        </authorList>
    </citation>
    <scope>NUCLEOTIDE SEQUENCE [LARGE SCALE GENOMIC DNA]</scope>
    <source>
        <strain evidence="6 7">GH-12</strain>
    </source>
</reference>
<name>A0AAW0DS64_9AGAR</name>
<dbReference type="InterPro" id="IPR036869">
    <property type="entry name" value="J_dom_sf"/>
</dbReference>
<dbReference type="PROSITE" id="PS50088">
    <property type="entry name" value="ANK_REPEAT"/>
    <property type="match status" value="2"/>
</dbReference>
<dbReference type="PANTHER" id="PTHR24198:SF165">
    <property type="entry name" value="ANKYRIN REPEAT-CONTAINING PROTEIN-RELATED"/>
    <property type="match status" value="1"/>
</dbReference>
<comment type="caution">
    <text evidence="6">The sequence shown here is derived from an EMBL/GenBank/DDBJ whole genome shotgun (WGS) entry which is preliminary data.</text>
</comment>
<keyword evidence="7" id="KW-1185">Reference proteome</keyword>